<evidence type="ECO:0000256" key="4">
    <source>
        <dbReference type="ARBA" id="ARBA00022679"/>
    </source>
</evidence>
<dbReference type="KEGG" id="tae:TepiRe1_0632"/>
<keyword evidence="4" id="KW-0808">Transferase</keyword>
<evidence type="ECO:0000259" key="6">
    <source>
        <dbReference type="PROSITE" id="PS51096"/>
    </source>
</evidence>
<dbReference type="eggNOG" id="COG3412">
    <property type="taxonomic scope" value="Bacteria"/>
</dbReference>
<dbReference type="HOGENOM" id="CLU_045361_2_2_9"/>
<dbReference type="Proteomes" id="UP000010802">
    <property type="component" value="Chromosome"/>
</dbReference>
<dbReference type="KEGG" id="tep:TepRe1_0579"/>
<dbReference type="PROSITE" id="PS51096">
    <property type="entry name" value="PTS_EIIA_TYPE_4"/>
    <property type="match status" value="1"/>
</dbReference>
<name>F4LVS0_TEPAE</name>
<dbReference type="EMBL" id="HF563609">
    <property type="protein sequence ID" value="CDI40436.1"/>
    <property type="molecule type" value="Genomic_DNA"/>
</dbReference>
<dbReference type="STRING" id="1209989.TepRe1_0579"/>
<dbReference type="Gene3D" id="3.40.50.510">
    <property type="entry name" value="Phosphotransferase system, mannose-type IIA component"/>
    <property type="match status" value="1"/>
</dbReference>
<accession>F4LVS0</accession>
<evidence type="ECO:0000256" key="1">
    <source>
        <dbReference type="ARBA" id="ARBA00001113"/>
    </source>
</evidence>
<dbReference type="GO" id="GO:0019563">
    <property type="term" value="P:glycerol catabolic process"/>
    <property type="evidence" value="ECO:0007669"/>
    <property type="project" value="InterPro"/>
</dbReference>
<dbReference type="InterPro" id="IPR039643">
    <property type="entry name" value="DhaM"/>
</dbReference>
<dbReference type="GO" id="GO:0016020">
    <property type="term" value="C:membrane"/>
    <property type="evidence" value="ECO:0007669"/>
    <property type="project" value="InterPro"/>
</dbReference>
<keyword evidence="8" id="KW-1185">Reference proteome</keyword>
<evidence type="ECO:0000313" key="7">
    <source>
        <dbReference type="EMBL" id="CDI40436.1"/>
    </source>
</evidence>
<organism evidence="7 8">
    <name type="scientific">Tepidanaerobacter acetatoxydans (strain DSM 21804 / JCM 16047 / Re1)</name>
    <dbReference type="NCBI Taxonomy" id="1209989"/>
    <lineage>
        <taxon>Bacteria</taxon>
        <taxon>Bacillati</taxon>
        <taxon>Bacillota</taxon>
        <taxon>Clostridia</taxon>
        <taxon>Thermosediminibacterales</taxon>
        <taxon>Tepidanaerobacteraceae</taxon>
        <taxon>Tepidanaerobacter</taxon>
    </lineage>
</organism>
<comment type="subunit">
    <text evidence="5">Homodimer. The dihydroxyacetone kinase complex is composed of a homodimer of DhaM, a homodimer of DhaK and the subunit DhaL.</text>
</comment>
<dbReference type="InterPro" id="IPR012844">
    <property type="entry name" value="DhaM_N"/>
</dbReference>
<comment type="function">
    <text evidence="2">Component of the dihydroxyacetone kinase complex, which is responsible for the phosphoenolpyruvate (PEP)-dependent phosphorylation of dihydroxyacetone. DhaM serves as the phosphoryl donor. Is phosphorylated by phosphoenolpyruvate in an EI- and HPr-dependent reaction, and a phosphorelay system on histidine residues finally leads to phosphoryl transfer to DhaL and dihydroxyacetone.</text>
</comment>
<evidence type="ECO:0000256" key="2">
    <source>
        <dbReference type="ARBA" id="ARBA00002788"/>
    </source>
</evidence>
<dbReference type="SUPFAM" id="SSF53062">
    <property type="entry name" value="PTS system fructose IIA component-like"/>
    <property type="match status" value="1"/>
</dbReference>
<keyword evidence="7" id="KW-0418">Kinase</keyword>
<dbReference type="GO" id="GO:0047324">
    <property type="term" value="F:phosphoenolpyruvate-glycerone phosphotransferase activity"/>
    <property type="evidence" value="ECO:0007669"/>
    <property type="project" value="UniProtKB-EC"/>
</dbReference>
<protein>
    <recommendedName>
        <fullName evidence="3">phosphoenolpyruvate--glycerone phosphotransferase</fullName>
        <ecNumber evidence="3">2.7.1.121</ecNumber>
    </recommendedName>
</protein>
<dbReference type="InterPro" id="IPR004701">
    <property type="entry name" value="PTS_EIIA_man-typ"/>
</dbReference>
<evidence type="ECO:0000256" key="5">
    <source>
        <dbReference type="ARBA" id="ARBA00046577"/>
    </source>
</evidence>
<evidence type="ECO:0000313" key="8">
    <source>
        <dbReference type="Proteomes" id="UP000010802"/>
    </source>
</evidence>
<sequence length="143" mass="15323">MINIVKVKWGDALVGIVLVSHSKKMADGAKEIIEQVIRGKIKIEVAAGTSDNRLGTDVFLIEEKVMEVFDGDGVLIIPDLGSAVMSAEMAIESLEEPIKSKTQLADSPFFEGAISAAMEASFGKSLEEVKQAAENTRGMKKIA</sequence>
<dbReference type="PANTHER" id="PTHR38594">
    <property type="entry name" value="PEP-DEPENDENT DIHYDROXYACETONE KINASE, PHOSPHORYL DONOR SUBUNIT DHAM"/>
    <property type="match status" value="1"/>
</dbReference>
<gene>
    <name evidence="7" type="ordered locus">TEPIRE1_0632</name>
</gene>
<dbReference type="GO" id="GO:0009401">
    <property type="term" value="P:phosphoenolpyruvate-dependent sugar phosphotransferase system"/>
    <property type="evidence" value="ECO:0007669"/>
    <property type="project" value="InterPro"/>
</dbReference>
<dbReference type="InterPro" id="IPR036662">
    <property type="entry name" value="PTS_EIIA_man-typ_sf"/>
</dbReference>
<dbReference type="PANTHER" id="PTHR38594:SF1">
    <property type="entry name" value="PEP-DEPENDENT DIHYDROXYACETONE KINASE, PHOSPHORYL DONOR SUBUNIT DHAM"/>
    <property type="match status" value="1"/>
</dbReference>
<dbReference type="EC" id="2.7.1.121" evidence="3"/>
<reference evidence="8" key="1">
    <citation type="journal article" date="2013" name="Genome Announc.">
        <title>First genome sequence of a syntrophic acetate-oxidizing bacterium, Tepidanaerobacter acetatoxydans strain Re1.</title>
        <authorList>
            <person name="Manzoor S."/>
            <person name="Bongcam-Rudloff E."/>
            <person name="Schnurer A."/>
            <person name="Muller B."/>
        </authorList>
    </citation>
    <scope>NUCLEOTIDE SEQUENCE [LARGE SCALE GENOMIC DNA]</scope>
    <source>
        <strain evidence="8">Re1</strain>
    </source>
</reference>
<evidence type="ECO:0000256" key="3">
    <source>
        <dbReference type="ARBA" id="ARBA00012095"/>
    </source>
</evidence>
<comment type="catalytic activity">
    <reaction evidence="1">
        <text>dihydroxyacetone + phosphoenolpyruvate = dihydroxyacetone phosphate + pyruvate</text>
        <dbReference type="Rhea" id="RHEA:18381"/>
        <dbReference type="ChEBI" id="CHEBI:15361"/>
        <dbReference type="ChEBI" id="CHEBI:16016"/>
        <dbReference type="ChEBI" id="CHEBI:57642"/>
        <dbReference type="ChEBI" id="CHEBI:58702"/>
        <dbReference type="EC" id="2.7.1.121"/>
    </reaction>
</comment>
<proteinExistence type="predicted"/>
<dbReference type="AlphaFoldDB" id="F4LVS0"/>
<dbReference type="NCBIfam" id="TIGR02364">
    <property type="entry name" value="dha_pts"/>
    <property type="match status" value="1"/>
</dbReference>
<dbReference type="Pfam" id="PF03610">
    <property type="entry name" value="EIIA-man"/>
    <property type="match status" value="1"/>
</dbReference>
<feature type="domain" description="PTS EIIA type-4" evidence="6">
    <location>
        <begin position="13"/>
        <end position="142"/>
    </location>
</feature>